<dbReference type="FunFam" id="1.20.1740.10:FF:000004">
    <property type="entry name" value="Sodium:alanine symporter family protein"/>
    <property type="match status" value="1"/>
</dbReference>
<keyword evidence="4" id="KW-1003">Cell membrane</keyword>
<evidence type="ECO:0000256" key="2">
    <source>
        <dbReference type="ARBA" id="ARBA00009261"/>
    </source>
</evidence>
<evidence type="ECO:0000256" key="5">
    <source>
        <dbReference type="ARBA" id="ARBA00022692"/>
    </source>
</evidence>
<dbReference type="KEGG" id="lum:CNR27_00165"/>
<dbReference type="Proteomes" id="UP000218968">
    <property type="component" value="Chromosome"/>
</dbReference>
<dbReference type="PROSITE" id="PS00873">
    <property type="entry name" value="NA_ALANINE_SYMP"/>
    <property type="match status" value="1"/>
</dbReference>
<proteinExistence type="inferred from homology"/>
<dbReference type="PANTHER" id="PTHR30330">
    <property type="entry name" value="AGSS FAMILY TRANSPORTER, SODIUM-ALANINE"/>
    <property type="match status" value="1"/>
</dbReference>
<feature type="transmembrane region" description="Helical" evidence="9">
    <location>
        <begin position="421"/>
        <end position="442"/>
    </location>
</feature>
<dbReference type="RefSeq" id="WP_096296398.1">
    <property type="nucleotide sequence ID" value="NZ_CP023406.1"/>
</dbReference>
<evidence type="ECO:0000256" key="9">
    <source>
        <dbReference type="RuleBase" id="RU363064"/>
    </source>
</evidence>
<feature type="transmembrane region" description="Helical" evidence="9">
    <location>
        <begin position="151"/>
        <end position="171"/>
    </location>
</feature>
<feature type="transmembrane region" description="Helical" evidence="9">
    <location>
        <begin position="354"/>
        <end position="379"/>
    </location>
</feature>
<keyword evidence="8 9" id="KW-0472">Membrane</keyword>
<feature type="transmembrane region" description="Helical" evidence="9">
    <location>
        <begin position="391"/>
        <end position="409"/>
    </location>
</feature>
<evidence type="ECO:0000256" key="8">
    <source>
        <dbReference type="ARBA" id="ARBA00023136"/>
    </source>
</evidence>
<dbReference type="Pfam" id="PF01235">
    <property type="entry name" value="Na_Ala_symp"/>
    <property type="match status" value="1"/>
</dbReference>
<comment type="subcellular location">
    <subcellularLocation>
        <location evidence="9">Cell inner membrane</location>
        <topology evidence="9">Multi-pass membrane protein</topology>
    </subcellularLocation>
    <subcellularLocation>
        <location evidence="1">Cell membrane</location>
        <topology evidence="1">Multi-pass membrane protein</topology>
    </subcellularLocation>
</comment>
<feature type="transmembrane region" description="Helical" evidence="9">
    <location>
        <begin position="183"/>
        <end position="204"/>
    </location>
</feature>
<sequence>MDLLQLIENILSPVVNGINGVLWNYVLVGVLPLVGLWFSASLGFIQLRRFPKMLSGMVRSTGGDNAGISPLQSLSTSLASRVGTGNIVGVAIALGVGGPGAIFWMWVVAIFGMATAYVESALAQLYKRRDAAGHYRGGPALYMAYGLGKPWLGAIFSVCLIVAFGFVFSAVQANSISEAVSSAWSVPPGWTATVLVALTAAVIFGGLRRVARISELVVPVMAVAYLALAAWVVLGNITQVPALLSLIVRSAFGLDQAAGGVLGGLAVALLNGVKRGLFSNEAGMGSAPNIAASATPSPHHPASQGLIQAFGVFVDTLMVCTATALMILLSGVLGTGGGDGVALTQQAMAVHFGSWGPTFVAIALALFALTSILGNYAYAESAVVFLRGGRIGMALLRIGCLAMVAWGSFAKLDIVWNTADAAMGIMAMVNLLAIVLLSGVAIKLTRDYDRKIRAGDRSPRLDADDFPELGDSIDRSIWTATRTAPPLVKPVTKDE</sequence>
<evidence type="ECO:0000313" key="10">
    <source>
        <dbReference type="EMBL" id="ATD66067.1"/>
    </source>
</evidence>
<name>A0A290XAA0_9GAMM</name>
<dbReference type="PANTHER" id="PTHR30330:SF1">
    <property type="entry name" value="AMINO-ACID CARRIER PROTEIN ALST"/>
    <property type="match status" value="1"/>
</dbReference>
<evidence type="ECO:0000313" key="11">
    <source>
        <dbReference type="Proteomes" id="UP000218968"/>
    </source>
</evidence>
<gene>
    <name evidence="10" type="ORF">CNR27_00165</name>
</gene>
<dbReference type="NCBIfam" id="TIGR00835">
    <property type="entry name" value="agcS"/>
    <property type="match status" value="1"/>
</dbReference>
<dbReference type="OrthoDB" id="9806926at2"/>
<keyword evidence="11" id="KW-1185">Reference proteome</keyword>
<evidence type="ECO:0000256" key="1">
    <source>
        <dbReference type="ARBA" id="ARBA00004651"/>
    </source>
</evidence>
<dbReference type="PRINTS" id="PR00175">
    <property type="entry name" value="NAALASMPORT"/>
</dbReference>
<keyword evidence="3 9" id="KW-0813">Transport</keyword>
<keyword evidence="7 9" id="KW-1133">Transmembrane helix</keyword>
<evidence type="ECO:0000256" key="4">
    <source>
        <dbReference type="ARBA" id="ARBA00022475"/>
    </source>
</evidence>
<feature type="transmembrane region" description="Helical" evidence="9">
    <location>
        <begin position="216"/>
        <end position="234"/>
    </location>
</feature>
<dbReference type="GO" id="GO:0005283">
    <property type="term" value="F:amino acid:sodium symporter activity"/>
    <property type="evidence" value="ECO:0007669"/>
    <property type="project" value="InterPro"/>
</dbReference>
<feature type="transmembrane region" description="Helical" evidence="9">
    <location>
        <begin position="246"/>
        <end position="270"/>
    </location>
</feature>
<dbReference type="InterPro" id="IPR001463">
    <property type="entry name" value="Na/Ala_symport"/>
</dbReference>
<feature type="transmembrane region" description="Helical" evidence="9">
    <location>
        <begin position="309"/>
        <end position="334"/>
    </location>
</feature>
<keyword evidence="6 9" id="KW-0769">Symport</keyword>
<comment type="similarity">
    <text evidence="2 9">Belongs to the alanine or glycine:cation symporter (AGCS) (TC 2.A.25) family.</text>
</comment>
<keyword evidence="9" id="KW-0997">Cell inner membrane</keyword>
<evidence type="ECO:0000256" key="3">
    <source>
        <dbReference type="ARBA" id="ARBA00022448"/>
    </source>
</evidence>
<dbReference type="GO" id="GO:0005886">
    <property type="term" value="C:plasma membrane"/>
    <property type="evidence" value="ECO:0007669"/>
    <property type="project" value="UniProtKB-SubCell"/>
</dbReference>
<evidence type="ECO:0000256" key="7">
    <source>
        <dbReference type="ARBA" id="ARBA00022989"/>
    </source>
</evidence>
<dbReference type="AlphaFoldDB" id="A0A290XAA0"/>
<dbReference type="EMBL" id="CP023406">
    <property type="protein sequence ID" value="ATD66067.1"/>
    <property type="molecule type" value="Genomic_DNA"/>
</dbReference>
<reference evidence="11" key="1">
    <citation type="submission" date="2017-09" db="EMBL/GenBank/DDBJ databases">
        <title>Luteimonas liuhanmingii sp.nov., isolated from the intestinal contents of Tibetan Plateau Pika in Yushu, Qinghai Province, China.</title>
        <authorList>
            <person name="Gui Z."/>
        </authorList>
    </citation>
    <scope>NUCLEOTIDE SEQUENCE [LARGE SCALE GENOMIC DNA]</scope>
    <source>
        <strain evidence="11">100111</strain>
    </source>
</reference>
<protein>
    <submittedName>
        <fullName evidence="10">Sodium:alanine symporter family protein</fullName>
    </submittedName>
</protein>
<evidence type="ECO:0000256" key="6">
    <source>
        <dbReference type="ARBA" id="ARBA00022847"/>
    </source>
</evidence>
<accession>A0A290XAA0</accession>
<organism evidence="10 11">
    <name type="scientific">Luteimonas chenhongjianii</name>
    <dbReference type="NCBI Taxonomy" id="2006110"/>
    <lineage>
        <taxon>Bacteria</taxon>
        <taxon>Pseudomonadati</taxon>
        <taxon>Pseudomonadota</taxon>
        <taxon>Gammaproteobacteria</taxon>
        <taxon>Lysobacterales</taxon>
        <taxon>Lysobacteraceae</taxon>
        <taxon>Luteimonas</taxon>
    </lineage>
</organism>
<feature type="transmembrane region" description="Helical" evidence="9">
    <location>
        <begin position="22"/>
        <end position="45"/>
    </location>
</feature>
<dbReference type="Gene3D" id="1.20.1740.10">
    <property type="entry name" value="Amino acid/polyamine transporter I"/>
    <property type="match status" value="1"/>
</dbReference>
<keyword evidence="5 9" id="KW-0812">Transmembrane</keyword>